<dbReference type="AlphaFoldDB" id="A0A6J6EA30"/>
<evidence type="ECO:0000256" key="4">
    <source>
        <dbReference type="ARBA" id="ARBA00023136"/>
    </source>
</evidence>
<dbReference type="InterPro" id="IPR051784">
    <property type="entry name" value="Nod_factor_ABC_transporter"/>
</dbReference>
<keyword evidence="3 6" id="KW-1133">Transmembrane helix</keyword>
<dbReference type="PROSITE" id="PS51012">
    <property type="entry name" value="ABC_TM2"/>
    <property type="match status" value="1"/>
</dbReference>
<feature type="transmembrane region" description="Helical" evidence="6">
    <location>
        <begin position="43"/>
        <end position="62"/>
    </location>
</feature>
<feature type="transmembrane region" description="Helical" evidence="6">
    <location>
        <begin position="74"/>
        <end position="96"/>
    </location>
</feature>
<feature type="transmembrane region" description="Helical" evidence="6">
    <location>
        <begin position="128"/>
        <end position="145"/>
    </location>
</feature>
<protein>
    <submittedName>
        <fullName evidence="8">Unannotated protein</fullName>
    </submittedName>
</protein>
<dbReference type="InterPro" id="IPR047817">
    <property type="entry name" value="ABC2_TM_bact-type"/>
</dbReference>
<evidence type="ECO:0000256" key="3">
    <source>
        <dbReference type="ARBA" id="ARBA00022989"/>
    </source>
</evidence>
<feature type="transmembrane region" description="Helical" evidence="6">
    <location>
        <begin position="248"/>
        <end position="268"/>
    </location>
</feature>
<evidence type="ECO:0000256" key="2">
    <source>
        <dbReference type="ARBA" id="ARBA00022692"/>
    </source>
</evidence>
<proteinExistence type="predicted"/>
<dbReference type="PIRSF" id="PIRSF006648">
    <property type="entry name" value="DrrB"/>
    <property type="match status" value="1"/>
</dbReference>
<gene>
    <name evidence="8" type="ORF">UFOPK1493_02472</name>
</gene>
<keyword evidence="2 6" id="KW-0812">Transmembrane</keyword>
<dbReference type="EMBL" id="CAEZSR010000102">
    <property type="protein sequence ID" value="CAB4572195.1"/>
    <property type="molecule type" value="Genomic_DNA"/>
</dbReference>
<organism evidence="8">
    <name type="scientific">freshwater metagenome</name>
    <dbReference type="NCBI Taxonomy" id="449393"/>
    <lineage>
        <taxon>unclassified sequences</taxon>
        <taxon>metagenomes</taxon>
        <taxon>ecological metagenomes</taxon>
    </lineage>
</organism>
<accession>A0A6J6EA30</accession>
<dbReference type="GO" id="GO:0140359">
    <property type="term" value="F:ABC-type transporter activity"/>
    <property type="evidence" value="ECO:0007669"/>
    <property type="project" value="InterPro"/>
</dbReference>
<keyword evidence="4 6" id="KW-0472">Membrane</keyword>
<reference evidence="8" key="1">
    <citation type="submission" date="2020-05" db="EMBL/GenBank/DDBJ databases">
        <authorList>
            <person name="Chiriac C."/>
            <person name="Salcher M."/>
            <person name="Ghai R."/>
            <person name="Kavagutti S V."/>
        </authorList>
    </citation>
    <scope>NUCLEOTIDE SEQUENCE</scope>
</reference>
<evidence type="ECO:0000256" key="1">
    <source>
        <dbReference type="ARBA" id="ARBA00004141"/>
    </source>
</evidence>
<evidence type="ECO:0000313" key="8">
    <source>
        <dbReference type="EMBL" id="CAB4572195.1"/>
    </source>
</evidence>
<comment type="subcellular location">
    <subcellularLocation>
        <location evidence="1">Membrane</location>
        <topology evidence="1">Multi-pass membrane protein</topology>
    </subcellularLocation>
</comment>
<dbReference type="PANTHER" id="PTHR43229:SF2">
    <property type="entry name" value="NODULATION PROTEIN J"/>
    <property type="match status" value="1"/>
</dbReference>
<feature type="compositionally biased region" description="Polar residues" evidence="5">
    <location>
        <begin position="1"/>
        <end position="13"/>
    </location>
</feature>
<dbReference type="Pfam" id="PF01061">
    <property type="entry name" value="ABC2_membrane"/>
    <property type="match status" value="1"/>
</dbReference>
<feature type="domain" description="ABC transmembrane type-2" evidence="7">
    <location>
        <begin position="42"/>
        <end position="274"/>
    </location>
</feature>
<name>A0A6J6EA30_9ZZZZ</name>
<dbReference type="InterPro" id="IPR000412">
    <property type="entry name" value="ABC_2_transport"/>
</dbReference>
<feature type="region of interest" description="Disordered" evidence="5">
    <location>
        <begin position="1"/>
        <end position="20"/>
    </location>
</feature>
<dbReference type="GO" id="GO:0043190">
    <property type="term" value="C:ATP-binding cassette (ABC) transporter complex"/>
    <property type="evidence" value="ECO:0007669"/>
    <property type="project" value="InterPro"/>
</dbReference>
<sequence>MNTQAATSISASIRQPAEPPGTWATASTYAMRTIRQFVRTPQLLVVNAVTSIMFLLIFRFVFGGAIQTGDVEYVNFLIPALAAVSGLFAGGAVGVAEDLESGMFDRLRSLPIPRPAVLLGRSMADTALNTWGTVITIVVGFAVGFRVNGGIVGALGALGLCIVFAAAFSWLMIFLGLVSGSAQAAQGMSFSVFPLIFVSSAYVPVESMPGWLQPIAENQPVTAMVGAVRALVLGGDTEALLGQSTSWFVVRSLLWAALILVVFAALSARRFSKL</sequence>
<feature type="transmembrane region" description="Helical" evidence="6">
    <location>
        <begin position="151"/>
        <end position="175"/>
    </location>
</feature>
<evidence type="ECO:0000259" key="7">
    <source>
        <dbReference type="PROSITE" id="PS51012"/>
    </source>
</evidence>
<evidence type="ECO:0000256" key="6">
    <source>
        <dbReference type="SAM" id="Phobius"/>
    </source>
</evidence>
<dbReference type="PANTHER" id="PTHR43229">
    <property type="entry name" value="NODULATION PROTEIN J"/>
    <property type="match status" value="1"/>
</dbReference>
<evidence type="ECO:0000256" key="5">
    <source>
        <dbReference type="SAM" id="MobiDB-lite"/>
    </source>
</evidence>
<dbReference type="InterPro" id="IPR013525">
    <property type="entry name" value="ABC2_TM"/>
</dbReference>